<accession>W6RUM7</accession>
<feature type="active site" description="Proton donor/acceptor" evidence="6">
    <location>
        <position position="158"/>
    </location>
</feature>
<dbReference type="eggNOG" id="COG1376">
    <property type="taxonomic scope" value="Bacteria"/>
</dbReference>
<evidence type="ECO:0000256" key="1">
    <source>
        <dbReference type="ARBA" id="ARBA00004752"/>
    </source>
</evidence>
<dbReference type="Gene3D" id="2.40.440.10">
    <property type="entry name" value="L,D-transpeptidase catalytic domain-like"/>
    <property type="match status" value="1"/>
</dbReference>
<dbReference type="GO" id="GO:0018104">
    <property type="term" value="P:peptidoglycan-protein cross-linking"/>
    <property type="evidence" value="ECO:0007669"/>
    <property type="project" value="TreeGrafter"/>
</dbReference>
<dbReference type="AlphaFoldDB" id="W6RUM7"/>
<dbReference type="GO" id="GO:0005576">
    <property type="term" value="C:extracellular region"/>
    <property type="evidence" value="ECO:0007669"/>
    <property type="project" value="TreeGrafter"/>
</dbReference>
<evidence type="ECO:0000256" key="6">
    <source>
        <dbReference type="PROSITE-ProRule" id="PRU01373"/>
    </source>
</evidence>
<dbReference type="PANTHER" id="PTHR30582:SF2">
    <property type="entry name" value="L,D-TRANSPEPTIDASE YCIB-RELATED"/>
    <property type="match status" value="1"/>
</dbReference>
<evidence type="ECO:0000259" key="7">
    <source>
        <dbReference type="PROSITE" id="PS52029"/>
    </source>
</evidence>
<dbReference type="InterPro" id="IPR050979">
    <property type="entry name" value="LD-transpeptidase"/>
</dbReference>
<dbReference type="HOGENOM" id="CLU_089260_1_1_9"/>
<dbReference type="GO" id="GO:0016740">
    <property type="term" value="F:transferase activity"/>
    <property type="evidence" value="ECO:0007669"/>
    <property type="project" value="UniProtKB-KW"/>
</dbReference>
<dbReference type="STRING" id="1216932.CM240_0150"/>
<dbReference type="EMBL" id="HG917868">
    <property type="protein sequence ID" value="CDM67324.1"/>
    <property type="molecule type" value="Genomic_DNA"/>
</dbReference>
<evidence type="ECO:0000313" key="8">
    <source>
        <dbReference type="EMBL" id="CDM67324.1"/>
    </source>
</evidence>
<keyword evidence="9" id="KW-1185">Reference proteome</keyword>
<dbReference type="InterPro" id="IPR038063">
    <property type="entry name" value="Transpep_catalytic_dom"/>
</dbReference>
<dbReference type="PATRIC" id="fig|1216932.3.peg.132"/>
<dbReference type="SUPFAM" id="SSF141523">
    <property type="entry name" value="L,D-transpeptidase catalytic domain-like"/>
    <property type="match status" value="1"/>
</dbReference>
<feature type="domain" description="L,D-TPase catalytic" evidence="7">
    <location>
        <begin position="88"/>
        <end position="208"/>
    </location>
</feature>
<dbReference type="Pfam" id="PF03734">
    <property type="entry name" value="YkuD"/>
    <property type="match status" value="1"/>
</dbReference>
<gene>
    <name evidence="8" type="ORF">CM240_0150</name>
</gene>
<dbReference type="GO" id="GO:0008360">
    <property type="term" value="P:regulation of cell shape"/>
    <property type="evidence" value="ECO:0007669"/>
    <property type="project" value="UniProtKB-UniRule"/>
</dbReference>
<dbReference type="InterPro" id="IPR005490">
    <property type="entry name" value="LD_TPept_cat_dom"/>
</dbReference>
<keyword evidence="5 6" id="KW-0961">Cell wall biogenesis/degradation</keyword>
<dbReference type="RefSeq" id="WP_051483610.1">
    <property type="nucleotide sequence ID" value="NZ_HG917868.1"/>
</dbReference>
<keyword evidence="4 6" id="KW-0573">Peptidoglycan synthesis</keyword>
<name>W6RUM7_9CLOT</name>
<evidence type="ECO:0000256" key="4">
    <source>
        <dbReference type="ARBA" id="ARBA00022984"/>
    </source>
</evidence>
<evidence type="ECO:0000313" key="9">
    <source>
        <dbReference type="Proteomes" id="UP000019426"/>
    </source>
</evidence>
<dbReference type="KEGG" id="clt:CM240_0150"/>
<dbReference type="CDD" id="cd16913">
    <property type="entry name" value="YkuD_like"/>
    <property type="match status" value="1"/>
</dbReference>
<dbReference type="Proteomes" id="UP000019426">
    <property type="component" value="Chromosome M2/40_rep1"/>
</dbReference>
<dbReference type="OrthoDB" id="177750at2"/>
<comment type="pathway">
    <text evidence="1 6">Cell wall biogenesis; peptidoglycan biosynthesis.</text>
</comment>
<protein>
    <recommendedName>
        <fullName evidence="7">L,D-TPase catalytic domain-containing protein</fullName>
    </recommendedName>
</protein>
<keyword evidence="3 6" id="KW-0133">Cell shape</keyword>
<evidence type="ECO:0000256" key="3">
    <source>
        <dbReference type="ARBA" id="ARBA00022960"/>
    </source>
</evidence>
<dbReference type="PANTHER" id="PTHR30582">
    <property type="entry name" value="L,D-TRANSPEPTIDASE"/>
    <property type="match status" value="1"/>
</dbReference>
<keyword evidence="2" id="KW-0808">Transferase</keyword>
<feature type="active site" description="Nucleophile" evidence="6">
    <location>
        <position position="184"/>
    </location>
</feature>
<dbReference type="UniPathway" id="UPA00219"/>
<reference evidence="8 9" key="1">
    <citation type="submission" date="2013-11" db="EMBL/GenBank/DDBJ databases">
        <title>Complete genome sequence of Clostridum sp. M2/40.</title>
        <authorList>
            <person name="Wibberg D."/>
            <person name="Puehler A."/>
            <person name="Schlueter A."/>
        </authorList>
    </citation>
    <scope>NUCLEOTIDE SEQUENCE [LARGE SCALE GENOMIC DNA]</scope>
    <source>
        <strain evidence="9">M2/40</strain>
    </source>
</reference>
<sequence>MGYKNIAKQKRQKMRRVKVLSVLILTTIVTAAICFKYIILDEKRLTSKVNLNEEAEVVNTMSDFSYISEQKTEAQMNNGDKFDFTSKYGIVVSIDQQRVYVYEDSKLIKSMLCATGVEGSDTPVGRYKIIARAKSFFSQQYQQGGYYYLQFMGDFLFHSVPFGPDGKIIPEEENKLGFKASHGCVRLSLDDSKWLYDTVPNQTDVVIY</sequence>
<dbReference type="PROSITE" id="PS52029">
    <property type="entry name" value="LD_TPASE"/>
    <property type="match status" value="1"/>
</dbReference>
<dbReference type="GO" id="GO:0071555">
    <property type="term" value="P:cell wall organization"/>
    <property type="evidence" value="ECO:0007669"/>
    <property type="project" value="UniProtKB-UniRule"/>
</dbReference>
<evidence type="ECO:0000256" key="2">
    <source>
        <dbReference type="ARBA" id="ARBA00022679"/>
    </source>
</evidence>
<dbReference type="GO" id="GO:0071972">
    <property type="term" value="F:peptidoglycan L,D-transpeptidase activity"/>
    <property type="evidence" value="ECO:0007669"/>
    <property type="project" value="TreeGrafter"/>
</dbReference>
<evidence type="ECO:0000256" key="5">
    <source>
        <dbReference type="ARBA" id="ARBA00023316"/>
    </source>
</evidence>
<proteinExistence type="predicted"/>
<organism evidence="8 9">
    <name type="scientific">Clostridium bornimense</name>
    <dbReference type="NCBI Taxonomy" id="1216932"/>
    <lineage>
        <taxon>Bacteria</taxon>
        <taxon>Bacillati</taxon>
        <taxon>Bacillota</taxon>
        <taxon>Clostridia</taxon>
        <taxon>Eubacteriales</taxon>
        <taxon>Clostridiaceae</taxon>
        <taxon>Clostridium</taxon>
    </lineage>
</organism>